<evidence type="ECO:0000313" key="3">
    <source>
        <dbReference type="Proteomes" id="UP000813420"/>
    </source>
</evidence>
<dbReference type="RefSeq" id="WP_277272527.1">
    <property type="nucleotide sequence ID" value="NZ_DYXE01000090.1"/>
</dbReference>
<sequence length="525" mass="61531">MAILKHIASKNADYGEAQRYLMFQYNEDTMKPILDENGRLIPREEYYLDSINCDPFTFDMECKELNTQYRKNQTFDEIKSHHYILSFDPKDVEESGLTGERAQQLGLKYARKNFPGHQALVCTHTDGNNKSGNIHVHIVINSLRKHDVVRQDFMERPCDSHAGYKHHLTKDYLSYLKKDVMDLCQREQLHQVDLLSPAEKKITDREYHARRRGQKKLERLNQEMTVGGITPRKTKFETQKDFLRNAIDKASASARSLEEFQKQLSDNYHVTLKISHGRFSYLHPERRKYITGRSLGTQYEKETLQSVWEKNRTSFVVQSDLPPFVFIRSELRLVVDLQNCAKAQASSAYARKVRLSNLQQMAKTVAYIQEHGYDTEDDLKAAFSKAQAQTADMRKALRSTEKELREINEQIHYTGQYLANKSVYRQFLNSKNKKKFRQEHQTEITLYETARKVLKERSEDGKLPSMKLLKAEKEKLTARKNSQYETYQNLRGYEKELHTVQTNIATFLGKDRSRQNEQEKDNARS</sequence>
<reference evidence="2" key="2">
    <citation type="submission" date="2021-09" db="EMBL/GenBank/DDBJ databases">
        <authorList>
            <person name="Gilroy R."/>
        </authorList>
    </citation>
    <scope>NUCLEOTIDE SEQUENCE</scope>
    <source>
        <strain evidence="2">USAMLcec4-12693</strain>
    </source>
</reference>
<gene>
    <name evidence="2" type="ORF">K8V39_11505</name>
</gene>
<evidence type="ECO:0000313" key="2">
    <source>
        <dbReference type="EMBL" id="HJH50870.1"/>
    </source>
</evidence>
<comment type="caution">
    <text evidence="2">The sequence shown here is derived from an EMBL/GenBank/DDBJ whole genome shotgun (WGS) entry which is preliminary data.</text>
</comment>
<organism evidence="2 3">
    <name type="scientific">Merdimonas faecis</name>
    <dbReference type="NCBI Taxonomy" id="1653435"/>
    <lineage>
        <taxon>Bacteria</taxon>
        <taxon>Bacillati</taxon>
        <taxon>Bacillota</taxon>
        <taxon>Clostridia</taxon>
        <taxon>Lachnospirales</taxon>
        <taxon>Lachnospiraceae</taxon>
        <taxon>Merdimonas</taxon>
    </lineage>
</organism>
<dbReference type="Pfam" id="PF03432">
    <property type="entry name" value="Relaxase"/>
    <property type="match status" value="1"/>
</dbReference>
<accession>A0A9D2VZ60</accession>
<dbReference type="Proteomes" id="UP000813420">
    <property type="component" value="Unassembled WGS sequence"/>
</dbReference>
<protein>
    <submittedName>
        <fullName evidence="2">Relaxase/mobilization nuclease domain-containing protein</fullName>
    </submittedName>
</protein>
<proteinExistence type="predicted"/>
<dbReference type="EMBL" id="DYXE01000090">
    <property type="protein sequence ID" value="HJH50870.1"/>
    <property type="molecule type" value="Genomic_DNA"/>
</dbReference>
<name>A0A9D2VZ60_9FIRM</name>
<evidence type="ECO:0000259" key="1">
    <source>
        <dbReference type="Pfam" id="PF03432"/>
    </source>
</evidence>
<reference evidence="2" key="1">
    <citation type="journal article" date="2021" name="PeerJ">
        <title>Extensive microbial diversity within the chicken gut microbiome revealed by metagenomics and culture.</title>
        <authorList>
            <person name="Gilroy R."/>
            <person name="Ravi A."/>
            <person name="Getino M."/>
            <person name="Pursley I."/>
            <person name="Horton D.L."/>
            <person name="Alikhan N.F."/>
            <person name="Baker D."/>
            <person name="Gharbi K."/>
            <person name="Hall N."/>
            <person name="Watson M."/>
            <person name="Adriaenssens E.M."/>
            <person name="Foster-Nyarko E."/>
            <person name="Jarju S."/>
            <person name="Secka A."/>
            <person name="Antonio M."/>
            <person name="Oren A."/>
            <person name="Chaudhuri R.R."/>
            <person name="La Ragione R."/>
            <person name="Hildebrand F."/>
            <person name="Pallen M.J."/>
        </authorList>
    </citation>
    <scope>NUCLEOTIDE SEQUENCE</scope>
    <source>
        <strain evidence="2">USAMLcec4-12693</strain>
    </source>
</reference>
<feature type="domain" description="MobA/VirD2-like nuclease" evidence="1">
    <location>
        <begin position="44"/>
        <end position="146"/>
    </location>
</feature>
<dbReference type="InterPro" id="IPR005094">
    <property type="entry name" value="Endonuclease_MobA/VirD2"/>
</dbReference>
<dbReference type="AlphaFoldDB" id="A0A9D2VZ60"/>